<gene>
    <name evidence="2" type="ORF">AKO1_014574</name>
</gene>
<dbReference type="EMBL" id="JAOPGA020000969">
    <property type="protein sequence ID" value="KAL0483576.1"/>
    <property type="molecule type" value="Genomic_DNA"/>
</dbReference>
<sequence length="348" mass="40462">MTNHTNTNTTTDGRTEAIIQTTTTYLYLAFFVYSLACLLMILKRRRHAEGSRMDVAITLTMFPFAYFMLSVYYLIRLYAPDLLHRLCIADYECPLNTLIENLGSLLFRCGYFILTCFWFRLSRHARSHVNELSPLLQSQQISNHEPQEENIRREKLEENVIKHRVWSTLFFSILTCIILCCIASVLPYYLLGYYQNLKHFTNFVLLPFVDVCIVIMSSISGWRLLVILRHALCITHSITTSLLRHLKRICIFSIVFSCYWALVAGFVFGWRVAYCFILDPSVNPTLWIIFRFVSVLCADLLPYAVLSIALVWMSTTVRAFEFIYNRTMSFPSQEETPFDDEATPPTVS</sequence>
<keyword evidence="1" id="KW-0812">Transmembrane</keyword>
<feature type="transmembrane region" description="Helical" evidence="1">
    <location>
        <begin position="169"/>
        <end position="191"/>
    </location>
</feature>
<keyword evidence="1" id="KW-1133">Transmembrane helix</keyword>
<evidence type="ECO:0000313" key="2">
    <source>
        <dbReference type="EMBL" id="KAL0483576.1"/>
    </source>
</evidence>
<evidence type="ECO:0000313" key="3">
    <source>
        <dbReference type="Proteomes" id="UP001431209"/>
    </source>
</evidence>
<name>A0AAW2Z490_9EUKA</name>
<feature type="transmembrane region" description="Helical" evidence="1">
    <location>
        <begin position="203"/>
        <end position="228"/>
    </location>
</feature>
<feature type="transmembrane region" description="Helical" evidence="1">
    <location>
        <begin position="54"/>
        <end position="75"/>
    </location>
</feature>
<reference evidence="2 3" key="1">
    <citation type="submission" date="2024-03" db="EMBL/GenBank/DDBJ databases">
        <title>The Acrasis kona genome and developmental transcriptomes reveal deep origins of eukaryotic multicellular pathways.</title>
        <authorList>
            <person name="Sheikh S."/>
            <person name="Fu C.-J."/>
            <person name="Brown M.W."/>
            <person name="Baldauf S.L."/>
        </authorList>
    </citation>
    <scope>NUCLEOTIDE SEQUENCE [LARGE SCALE GENOMIC DNA]</scope>
    <source>
        <strain evidence="2 3">ATCC MYA-3509</strain>
    </source>
</reference>
<keyword evidence="3" id="KW-1185">Reference proteome</keyword>
<keyword evidence="1" id="KW-0472">Membrane</keyword>
<feature type="transmembrane region" description="Helical" evidence="1">
    <location>
        <begin position="24"/>
        <end position="42"/>
    </location>
</feature>
<feature type="transmembrane region" description="Helical" evidence="1">
    <location>
        <begin position="288"/>
        <end position="312"/>
    </location>
</feature>
<organism evidence="2 3">
    <name type="scientific">Acrasis kona</name>
    <dbReference type="NCBI Taxonomy" id="1008807"/>
    <lineage>
        <taxon>Eukaryota</taxon>
        <taxon>Discoba</taxon>
        <taxon>Heterolobosea</taxon>
        <taxon>Tetramitia</taxon>
        <taxon>Eutetramitia</taxon>
        <taxon>Acrasidae</taxon>
        <taxon>Acrasis</taxon>
    </lineage>
</organism>
<feature type="transmembrane region" description="Helical" evidence="1">
    <location>
        <begin position="105"/>
        <end position="121"/>
    </location>
</feature>
<comment type="caution">
    <text evidence="2">The sequence shown here is derived from an EMBL/GenBank/DDBJ whole genome shotgun (WGS) entry which is preliminary data.</text>
</comment>
<protein>
    <submittedName>
        <fullName evidence="2">Uncharacterized protein</fullName>
    </submittedName>
</protein>
<evidence type="ECO:0000256" key="1">
    <source>
        <dbReference type="SAM" id="Phobius"/>
    </source>
</evidence>
<accession>A0AAW2Z490</accession>
<dbReference type="Proteomes" id="UP001431209">
    <property type="component" value="Unassembled WGS sequence"/>
</dbReference>
<proteinExistence type="predicted"/>
<feature type="transmembrane region" description="Helical" evidence="1">
    <location>
        <begin position="249"/>
        <end position="268"/>
    </location>
</feature>
<dbReference type="AlphaFoldDB" id="A0AAW2Z490"/>